<dbReference type="EMBL" id="LNIX01000047">
    <property type="protein sequence ID" value="OXA38296.1"/>
    <property type="molecule type" value="Genomic_DNA"/>
</dbReference>
<reference evidence="2 3" key="1">
    <citation type="submission" date="2015-12" db="EMBL/GenBank/DDBJ databases">
        <title>The genome of Folsomia candida.</title>
        <authorList>
            <person name="Faddeeva A."/>
            <person name="Derks M.F."/>
            <person name="Anvar Y."/>
            <person name="Smit S."/>
            <person name="Van Straalen N."/>
            <person name="Roelofs D."/>
        </authorList>
    </citation>
    <scope>NUCLEOTIDE SEQUENCE [LARGE SCALE GENOMIC DNA]</scope>
    <source>
        <strain evidence="2 3">VU population</strain>
        <tissue evidence="2">Whole body</tissue>
    </source>
</reference>
<proteinExistence type="predicted"/>
<feature type="transmembrane region" description="Helical" evidence="1">
    <location>
        <begin position="305"/>
        <end position="328"/>
    </location>
</feature>
<organism evidence="2 3">
    <name type="scientific">Folsomia candida</name>
    <name type="common">Springtail</name>
    <dbReference type="NCBI Taxonomy" id="158441"/>
    <lineage>
        <taxon>Eukaryota</taxon>
        <taxon>Metazoa</taxon>
        <taxon>Ecdysozoa</taxon>
        <taxon>Arthropoda</taxon>
        <taxon>Hexapoda</taxon>
        <taxon>Collembola</taxon>
        <taxon>Entomobryomorpha</taxon>
        <taxon>Isotomoidea</taxon>
        <taxon>Isotomidae</taxon>
        <taxon>Proisotominae</taxon>
        <taxon>Folsomia</taxon>
    </lineage>
</organism>
<sequence length="398" mass="46052">MQKLIKFLTSRLHTFTRFETLEHFIIFLETFLYHQRLTWDRKNKHPIPTRKTKLIPWYTQSALVIFVACAIPVKVVLEILAYKKDPEFTLTTGLMFSLFQSILTISVVNVFTYIFKIDELRFGLGNLWKMKNTADANFEPRSDPPQYDMVGIVFHGFIPNVLTYPITAATLPFLLQRDDPLYHILRPATFIPSNLRLLLRVCFLFFGAMHCATILLLGTIFCLTIGEAFRTCQNVLLFGTKNPKIMFGRNLFFPFSMDLHKYRQLSIIAKVTNEFIYYTLPVSFLVEILGGVVCGYILIKMTGLIPITLTVLVANCAILMIVIILWVVRQFGDVFYQSGDVIRAWNLSVGESKYRSRQVKSCQRLRIELGPFCFIKNETRLEMISQMTYYTISLVMSV</sequence>
<dbReference type="AlphaFoldDB" id="A0A226D1Z2"/>
<evidence type="ECO:0000313" key="2">
    <source>
        <dbReference type="EMBL" id="OXA38296.1"/>
    </source>
</evidence>
<gene>
    <name evidence="2" type="ORF">Fcan01_26981</name>
</gene>
<comment type="caution">
    <text evidence="2">The sequence shown here is derived from an EMBL/GenBank/DDBJ whole genome shotgun (WGS) entry which is preliminary data.</text>
</comment>
<accession>A0A226D1Z2</accession>
<feature type="transmembrane region" description="Helical" evidence="1">
    <location>
        <begin position="197"/>
        <end position="226"/>
    </location>
</feature>
<feature type="transmembrane region" description="Helical" evidence="1">
    <location>
        <begin position="275"/>
        <end position="299"/>
    </location>
</feature>
<evidence type="ECO:0008006" key="4">
    <source>
        <dbReference type="Google" id="ProtNLM"/>
    </source>
</evidence>
<protein>
    <recommendedName>
        <fullName evidence="4">Odorant receptor</fullName>
    </recommendedName>
</protein>
<feature type="transmembrane region" description="Helical" evidence="1">
    <location>
        <begin position="57"/>
        <end position="82"/>
    </location>
</feature>
<name>A0A226D1Z2_FOLCA</name>
<feature type="transmembrane region" description="Helical" evidence="1">
    <location>
        <begin position="94"/>
        <end position="115"/>
    </location>
</feature>
<feature type="transmembrane region" description="Helical" evidence="1">
    <location>
        <begin position="152"/>
        <end position="176"/>
    </location>
</feature>
<keyword evidence="1" id="KW-0472">Membrane</keyword>
<evidence type="ECO:0000313" key="3">
    <source>
        <dbReference type="Proteomes" id="UP000198287"/>
    </source>
</evidence>
<keyword evidence="3" id="KW-1185">Reference proteome</keyword>
<keyword evidence="1" id="KW-1133">Transmembrane helix</keyword>
<dbReference type="Proteomes" id="UP000198287">
    <property type="component" value="Unassembled WGS sequence"/>
</dbReference>
<evidence type="ECO:0000256" key="1">
    <source>
        <dbReference type="SAM" id="Phobius"/>
    </source>
</evidence>
<keyword evidence="1" id="KW-0812">Transmembrane</keyword>